<accession>A0A9Q8QPK6</accession>
<keyword evidence="4" id="KW-1185">Reference proteome</keyword>
<feature type="domain" description="Nephrocystin 3-like N-terminal" evidence="2">
    <location>
        <begin position="287"/>
        <end position="374"/>
    </location>
</feature>
<dbReference type="KEGG" id="ptkz:JDV02_009255"/>
<reference evidence="3" key="1">
    <citation type="submission" date="2021-11" db="EMBL/GenBank/DDBJ databases">
        <title>Purpureocillium_takamizusanense_genome.</title>
        <authorList>
            <person name="Nguyen N.-H."/>
        </authorList>
    </citation>
    <scope>NUCLEOTIDE SEQUENCE</scope>
    <source>
        <strain evidence="3">PT3</strain>
    </source>
</reference>
<dbReference type="SUPFAM" id="SSF52540">
    <property type="entry name" value="P-loop containing nucleoside triphosphate hydrolases"/>
    <property type="match status" value="1"/>
</dbReference>
<dbReference type="PANTHER" id="PTHR10039:SF5">
    <property type="entry name" value="NACHT DOMAIN-CONTAINING PROTEIN"/>
    <property type="match status" value="1"/>
</dbReference>
<dbReference type="RefSeq" id="XP_047846919.1">
    <property type="nucleotide sequence ID" value="XM_047990909.1"/>
</dbReference>
<evidence type="ECO:0000259" key="2">
    <source>
        <dbReference type="Pfam" id="PF24883"/>
    </source>
</evidence>
<dbReference type="OrthoDB" id="4927047at2759"/>
<organism evidence="3 4">
    <name type="scientific">Purpureocillium takamizusanense</name>
    <dbReference type="NCBI Taxonomy" id="2060973"/>
    <lineage>
        <taxon>Eukaryota</taxon>
        <taxon>Fungi</taxon>
        <taxon>Dikarya</taxon>
        <taxon>Ascomycota</taxon>
        <taxon>Pezizomycotina</taxon>
        <taxon>Sordariomycetes</taxon>
        <taxon>Hypocreomycetidae</taxon>
        <taxon>Hypocreales</taxon>
        <taxon>Ophiocordycipitaceae</taxon>
        <taxon>Purpureocillium</taxon>
    </lineage>
</organism>
<proteinExistence type="predicted"/>
<evidence type="ECO:0000256" key="1">
    <source>
        <dbReference type="ARBA" id="ARBA00022737"/>
    </source>
</evidence>
<protein>
    <recommendedName>
        <fullName evidence="2">Nephrocystin 3-like N-terminal domain-containing protein</fullName>
    </recommendedName>
</protein>
<dbReference type="PANTHER" id="PTHR10039">
    <property type="entry name" value="AMELOGENIN"/>
    <property type="match status" value="1"/>
</dbReference>
<sequence length="499" mass="56941">MEALVAFGLACNVMQVINFAHEAVKVGKTIYETGSLDPDLAATTGSLTNSFEDLKTALEKAPKPLSKDDRELLDIAQTSLDTATALKAELDKIAELLPEGKAAAAFRAWLRAALGGKRRVEKLDKFMRSHQAVLETRLLVRLCTKADAILLQNDEHFSGLGTALQGFVQARARDQTSLDKLIRDESTSVKAHVSSQAAQLQRSTAQNIASESSRIREQIDSRLERMILVKSTKEEQQNLCDCLRYQDMNERRNLIKRPHEDTFEWIFRSDSHHSEATPFETPERRWDDFETWLSAQGNRPYWIRGKAGSGKSTLMKFLCENPQTRVILGDSQQAKIVISDFLWAFGQPLQKNIKGILCSLLHQLLLEVTGQAKSSKPSFSMHYRLSHVTYAFFSTTVRHRRRKIQDLTWLDIKKYTNDTLQNLFVNDDESLFDFTSSVCKKANGVFLWVFLALKSIRTGITNDDDINELERRLESLPNELHQLYQHMWQRLNETLDYVT</sequence>
<dbReference type="InterPro" id="IPR027417">
    <property type="entry name" value="P-loop_NTPase"/>
</dbReference>
<name>A0A9Q8QPK6_9HYPO</name>
<dbReference type="GeneID" id="72071200"/>
<keyword evidence="1" id="KW-0677">Repeat</keyword>
<dbReference type="EMBL" id="CP086362">
    <property type="protein sequence ID" value="UNI23438.1"/>
    <property type="molecule type" value="Genomic_DNA"/>
</dbReference>
<dbReference type="Pfam" id="PF24883">
    <property type="entry name" value="NPHP3_N"/>
    <property type="match status" value="1"/>
</dbReference>
<evidence type="ECO:0000313" key="4">
    <source>
        <dbReference type="Proteomes" id="UP000829364"/>
    </source>
</evidence>
<dbReference type="Proteomes" id="UP000829364">
    <property type="component" value="Chromosome 9"/>
</dbReference>
<evidence type="ECO:0000313" key="3">
    <source>
        <dbReference type="EMBL" id="UNI23438.1"/>
    </source>
</evidence>
<dbReference type="AlphaFoldDB" id="A0A9Q8QPK6"/>
<dbReference type="InterPro" id="IPR056884">
    <property type="entry name" value="NPHP3-like_N"/>
</dbReference>
<gene>
    <name evidence="3" type="ORF">JDV02_009255</name>
</gene>